<dbReference type="CDD" id="cd12173">
    <property type="entry name" value="PGDH_4"/>
    <property type="match status" value="1"/>
</dbReference>
<organism evidence="12 13">
    <name type="scientific">Thermovirga lienii (strain ATCC BAA-1197 / DSM 17291 / Cas60314)</name>
    <dbReference type="NCBI Taxonomy" id="580340"/>
    <lineage>
        <taxon>Bacteria</taxon>
        <taxon>Thermotogati</taxon>
        <taxon>Synergistota</taxon>
        <taxon>Synergistia</taxon>
        <taxon>Synergistales</taxon>
        <taxon>Thermovirgaceae</taxon>
        <taxon>Thermovirga</taxon>
    </lineage>
</organism>
<dbReference type="CDD" id="cd04902">
    <property type="entry name" value="ACT_3PGDH-xct"/>
    <property type="match status" value="1"/>
</dbReference>
<dbReference type="NCBIfam" id="TIGR01327">
    <property type="entry name" value="PGDH"/>
    <property type="match status" value="1"/>
</dbReference>
<dbReference type="AlphaFoldDB" id="G7V9J9"/>
<dbReference type="InterPro" id="IPR045865">
    <property type="entry name" value="ACT-like_dom_sf"/>
</dbReference>
<dbReference type="PANTHER" id="PTHR42789">
    <property type="entry name" value="D-ISOMER SPECIFIC 2-HYDROXYACID DEHYDROGENASE FAMILY PROTEIN (AFU_ORTHOLOGUE AFUA_6G10090)"/>
    <property type="match status" value="1"/>
</dbReference>
<dbReference type="SUPFAM" id="SSF55021">
    <property type="entry name" value="ACT-like"/>
    <property type="match status" value="1"/>
</dbReference>
<dbReference type="eggNOG" id="COG0111">
    <property type="taxonomic scope" value="Bacteria"/>
</dbReference>
<dbReference type="InterPro" id="IPR050857">
    <property type="entry name" value="D-2-hydroxyacid_DH"/>
</dbReference>
<dbReference type="PROSITE" id="PS51671">
    <property type="entry name" value="ACT"/>
    <property type="match status" value="1"/>
</dbReference>
<evidence type="ECO:0000256" key="3">
    <source>
        <dbReference type="ARBA" id="ARBA00005854"/>
    </source>
</evidence>
<dbReference type="SUPFAM" id="SSF52283">
    <property type="entry name" value="Formate/glycerate dehydrogenase catalytic domain-like"/>
    <property type="match status" value="1"/>
</dbReference>
<evidence type="ECO:0000256" key="9">
    <source>
        <dbReference type="ARBA" id="ARBA00048731"/>
    </source>
</evidence>
<evidence type="ECO:0000256" key="7">
    <source>
        <dbReference type="ARBA" id="ARBA00023299"/>
    </source>
</evidence>
<dbReference type="InterPro" id="IPR045626">
    <property type="entry name" value="PGDH_ASB_dom"/>
</dbReference>
<dbReference type="InterPro" id="IPR006236">
    <property type="entry name" value="PGDH"/>
</dbReference>
<dbReference type="Pfam" id="PF02826">
    <property type="entry name" value="2-Hacid_dh_C"/>
    <property type="match status" value="1"/>
</dbReference>
<dbReference type="UniPathway" id="UPA00135">
    <property type="reaction ID" value="UER00196"/>
</dbReference>
<evidence type="ECO:0000256" key="1">
    <source>
        <dbReference type="ARBA" id="ARBA00003800"/>
    </source>
</evidence>
<comment type="similarity">
    <text evidence="3 10">Belongs to the D-isomer specific 2-hydroxyacid dehydrogenase family.</text>
</comment>
<dbReference type="InterPro" id="IPR029753">
    <property type="entry name" value="D-isomer_DH_CS"/>
</dbReference>
<dbReference type="Pfam" id="PF00389">
    <property type="entry name" value="2-Hacid_dh"/>
    <property type="match status" value="1"/>
</dbReference>
<sequence length="546" mass="59975">MWKILVTEKIHPSGLKELRKDPEVELLEKVDMSEEEFFHLVKDVDALVTRSGTSIDKRVLDEAKRLKVVARAGVGVDNIDLDWASRKGVVVINAPTGNTLAATEHTFALLLSICRKLPHGFNDLARGGWNRKAFMGMQLHGKTLLIIGLGRIGSQVAKRAEAFGMEVLAYDPYISARKVEELGVRRALELEGALALADVVTLHTPLTSETKGMIDERTLKAFKKGAILINCARGGLVDEQACADAIREGRLAGAAFDVFSQEPPKNDHPLFAEDIRDRVVLTPHIGANTHEAQSAVSLIIAKNLLAALKGEPYEHAVNLPFMEHKLSASGKRFLALARKMGILAASIVAGAPGSVQFSMRGIPVDDVVEARAYEYCSHCPYTIAALKGVLERHLGRGISYMEAPLLAQERGIYVEEASISDSRYRYLMELKVKSDKEEVVILATVTEDDEKQRIVGINGYRMDFEPSGSFIIFQNHDRPGVIGKIGTYLGEKGINIANFYLGRKNGSGLAFGVLQVDGEVDQQVLEDLNEAEDFVWVSSVKFEGDR</sequence>
<dbReference type="FunFam" id="3.40.50.720:FF:000021">
    <property type="entry name" value="D-3-phosphoglycerate dehydrogenase"/>
    <property type="match status" value="1"/>
</dbReference>
<keyword evidence="7 10" id="KW-0718">Serine biosynthesis</keyword>
<feature type="domain" description="ACT" evidence="11">
    <location>
        <begin position="470"/>
        <end position="542"/>
    </location>
</feature>
<dbReference type="PROSITE" id="PS00671">
    <property type="entry name" value="D_2_HYDROXYACID_DH_3"/>
    <property type="match status" value="1"/>
</dbReference>
<evidence type="ECO:0000259" key="11">
    <source>
        <dbReference type="PROSITE" id="PS51671"/>
    </source>
</evidence>
<evidence type="ECO:0000256" key="10">
    <source>
        <dbReference type="RuleBase" id="RU363003"/>
    </source>
</evidence>
<gene>
    <name evidence="12" type="ordered locus">Tlie_0816</name>
</gene>
<name>G7V9J9_THELD</name>
<dbReference type="Pfam" id="PF19304">
    <property type="entry name" value="PGDH_inter"/>
    <property type="match status" value="1"/>
</dbReference>
<comment type="catalytic activity">
    <reaction evidence="8">
        <text>(R)-2-hydroxyglutarate + NAD(+) = 2-oxoglutarate + NADH + H(+)</text>
        <dbReference type="Rhea" id="RHEA:49612"/>
        <dbReference type="ChEBI" id="CHEBI:15378"/>
        <dbReference type="ChEBI" id="CHEBI:15801"/>
        <dbReference type="ChEBI" id="CHEBI:16810"/>
        <dbReference type="ChEBI" id="CHEBI:57540"/>
        <dbReference type="ChEBI" id="CHEBI:57945"/>
        <dbReference type="EC" id="1.1.1.399"/>
    </reaction>
</comment>
<dbReference type="SUPFAM" id="SSF51735">
    <property type="entry name" value="NAD(P)-binding Rossmann-fold domains"/>
    <property type="match status" value="1"/>
</dbReference>
<dbReference type="InterPro" id="IPR029009">
    <property type="entry name" value="ASB_dom_sf"/>
</dbReference>
<dbReference type="GO" id="GO:0004617">
    <property type="term" value="F:phosphoglycerate dehydrogenase activity"/>
    <property type="evidence" value="ECO:0007669"/>
    <property type="project" value="UniProtKB-UniRule"/>
</dbReference>
<dbReference type="Pfam" id="PF01842">
    <property type="entry name" value="ACT"/>
    <property type="match status" value="1"/>
</dbReference>
<accession>G7V9J9</accession>
<protein>
    <recommendedName>
        <fullName evidence="4 10">D-3-phosphoglycerate dehydrogenase</fullName>
        <ecNumber evidence="10">1.1.1.95</ecNumber>
    </recommendedName>
</protein>
<evidence type="ECO:0000256" key="4">
    <source>
        <dbReference type="ARBA" id="ARBA00021582"/>
    </source>
</evidence>
<dbReference type="GO" id="GO:0006564">
    <property type="term" value="P:L-serine biosynthetic process"/>
    <property type="evidence" value="ECO:0007669"/>
    <property type="project" value="UniProtKB-UniRule"/>
</dbReference>
<comment type="catalytic activity">
    <reaction evidence="9 10">
        <text>(2R)-3-phosphoglycerate + NAD(+) = 3-phosphooxypyruvate + NADH + H(+)</text>
        <dbReference type="Rhea" id="RHEA:12641"/>
        <dbReference type="ChEBI" id="CHEBI:15378"/>
        <dbReference type="ChEBI" id="CHEBI:18110"/>
        <dbReference type="ChEBI" id="CHEBI:57540"/>
        <dbReference type="ChEBI" id="CHEBI:57945"/>
        <dbReference type="ChEBI" id="CHEBI:58272"/>
        <dbReference type="EC" id="1.1.1.95"/>
    </reaction>
</comment>
<dbReference type="InterPro" id="IPR006139">
    <property type="entry name" value="D-isomer_2_OHA_DH_cat_dom"/>
</dbReference>
<dbReference type="PANTHER" id="PTHR42789:SF1">
    <property type="entry name" value="D-ISOMER SPECIFIC 2-HYDROXYACID DEHYDROGENASE FAMILY PROTEIN (AFU_ORTHOLOGUE AFUA_6G10090)"/>
    <property type="match status" value="1"/>
</dbReference>
<evidence type="ECO:0000256" key="5">
    <source>
        <dbReference type="ARBA" id="ARBA00023002"/>
    </source>
</evidence>
<comment type="function">
    <text evidence="1">Catalyzes the reversible oxidation of 3-phospho-D-glycerate to 3-phosphonooxypyruvate, the first step of the phosphorylated L-serine biosynthesis pathway. Also catalyzes the reversible oxidation of 2-hydroxyglutarate to 2-oxoglutarate.</text>
</comment>
<dbReference type="InterPro" id="IPR036291">
    <property type="entry name" value="NAD(P)-bd_dom_sf"/>
</dbReference>
<evidence type="ECO:0000313" key="12">
    <source>
        <dbReference type="EMBL" id="AER66549.1"/>
    </source>
</evidence>
<dbReference type="InterPro" id="IPR002912">
    <property type="entry name" value="ACT_dom"/>
</dbReference>
<comment type="pathway">
    <text evidence="2 10">Amino-acid biosynthesis; L-serine biosynthesis; L-serine from 3-phospho-D-glycerate: step 1/3.</text>
</comment>
<dbReference type="Proteomes" id="UP000005868">
    <property type="component" value="Chromosome"/>
</dbReference>
<evidence type="ECO:0000313" key="13">
    <source>
        <dbReference type="Proteomes" id="UP000005868"/>
    </source>
</evidence>
<reference evidence="13" key="1">
    <citation type="submission" date="2011-10" db="EMBL/GenBank/DDBJ databases">
        <title>The complete genome of chromosome of Thermovirga lienii DSM 17291.</title>
        <authorList>
            <consortium name="US DOE Joint Genome Institute (JGI-PGF)"/>
            <person name="Lucas S."/>
            <person name="Copeland A."/>
            <person name="Lapidus A."/>
            <person name="Glavina del Rio T."/>
            <person name="Dalin E."/>
            <person name="Tice H."/>
            <person name="Bruce D."/>
            <person name="Goodwin L."/>
            <person name="Pitluck S."/>
            <person name="Peters L."/>
            <person name="Mikhailova N."/>
            <person name="Saunders E."/>
            <person name="Kyrpides N."/>
            <person name="Mavromatis K."/>
            <person name="Ivanova N."/>
            <person name="Last F.I."/>
            <person name="Brettin T."/>
            <person name="Detter J.C."/>
            <person name="Han C."/>
            <person name="Larimer F."/>
            <person name="Land M."/>
            <person name="Hauser L."/>
            <person name="Markowitz V."/>
            <person name="Cheng J.-F."/>
            <person name="Hugenholtz P."/>
            <person name="Woyke T."/>
            <person name="Wu D."/>
            <person name="Spring S."/>
            <person name="Schroeder M."/>
            <person name="Brambilla E.-M."/>
            <person name="Klenk H.-P."/>
            <person name="Eisen J.A."/>
        </authorList>
    </citation>
    <scope>NUCLEOTIDE SEQUENCE [LARGE SCALE GENOMIC DNA]</scope>
    <source>
        <strain evidence="13">ATCC BAA-1197 / DSM 17291 / Cas60314</strain>
    </source>
</reference>
<evidence type="ECO:0000256" key="6">
    <source>
        <dbReference type="ARBA" id="ARBA00023027"/>
    </source>
</evidence>
<keyword evidence="6 10" id="KW-0520">NAD</keyword>
<dbReference type="Gene3D" id="3.30.70.260">
    <property type="match status" value="1"/>
</dbReference>
<dbReference type="STRING" id="580340.Tlie_0816"/>
<dbReference type="GO" id="GO:0051287">
    <property type="term" value="F:NAD binding"/>
    <property type="evidence" value="ECO:0007669"/>
    <property type="project" value="UniProtKB-UniRule"/>
</dbReference>
<keyword evidence="5 10" id="KW-0560">Oxidoreductase</keyword>
<dbReference type="EC" id="1.1.1.95" evidence="10"/>
<proteinExistence type="inferred from homology"/>
<dbReference type="Gene3D" id="3.30.1330.90">
    <property type="entry name" value="D-3-phosphoglycerate dehydrogenase, domain 3"/>
    <property type="match status" value="1"/>
</dbReference>
<dbReference type="HOGENOM" id="CLU_019796_8_1_0"/>
<dbReference type="KEGG" id="tli:Tlie_0816"/>
<dbReference type="OrthoDB" id="9805416at2"/>
<dbReference type="Gene3D" id="3.40.50.720">
    <property type="entry name" value="NAD(P)-binding Rossmann-like Domain"/>
    <property type="match status" value="2"/>
</dbReference>
<dbReference type="PROSITE" id="PS00670">
    <property type="entry name" value="D_2_HYDROXYACID_DH_2"/>
    <property type="match status" value="1"/>
</dbReference>
<dbReference type="InterPro" id="IPR006140">
    <property type="entry name" value="D-isomer_DH_NAD-bd"/>
</dbReference>
<dbReference type="SUPFAM" id="SSF143548">
    <property type="entry name" value="Serine metabolism enzymes domain"/>
    <property type="match status" value="1"/>
</dbReference>
<dbReference type="EMBL" id="CP003096">
    <property type="protein sequence ID" value="AER66549.1"/>
    <property type="molecule type" value="Genomic_DNA"/>
</dbReference>
<evidence type="ECO:0000256" key="8">
    <source>
        <dbReference type="ARBA" id="ARBA00048126"/>
    </source>
</evidence>
<keyword evidence="10" id="KW-0028">Amino-acid biosynthesis</keyword>
<evidence type="ECO:0000256" key="2">
    <source>
        <dbReference type="ARBA" id="ARBA00005216"/>
    </source>
</evidence>
<reference evidence="12 13" key="2">
    <citation type="journal article" date="2012" name="Stand. Genomic Sci.">
        <title>Genome sequence of the moderately thermophilic, amino-acid-degrading and sulfur-reducing bacterium Thermovirga lienii type strain (Cas60314(T)).</title>
        <authorList>
            <person name="Goker M."/>
            <person name="Saunders E."/>
            <person name="Lapidus A."/>
            <person name="Nolan M."/>
            <person name="Lucas S."/>
            <person name="Hammon N."/>
            <person name="Deshpande S."/>
            <person name="Cheng J.F."/>
            <person name="Han C."/>
            <person name="Tapia R."/>
            <person name="Goodwin L.A."/>
            <person name="Pitluck S."/>
            <person name="Liolios K."/>
            <person name="Mavromatis K."/>
            <person name="Pagani I."/>
            <person name="Ivanova N."/>
            <person name="Mikhailova N."/>
            <person name="Pati A."/>
            <person name="Chen A."/>
            <person name="Palaniappan K."/>
            <person name="Land M."/>
            <person name="Chang Y.J."/>
            <person name="Jeffries C.D."/>
            <person name="Brambilla E.M."/>
            <person name="Rohde M."/>
            <person name="Spring S."/>
            <person name="Detter J.C."/>
            <person name="Woyke T."/>
            <person name="Bristow J."/>
            <person name="Eisen J.A."/>
            <person name="Markowitz V."/>
            <person name="Hugenholtz P."/>
            <person name="Kyrpides N.C."/>
            <person name="Klenk H.P."/>
        </authorList>
    </citation>
    <scope>NUCLEOTIDE SEQUENCE [LARGE SCALE GENOMIC DNA]</scope>
    <source>
        <strain evidence="13">ATCC BAA-1197 / DSM 17291 / Cas60314</strain>
    </source>
</reference>
<keyword evidence="13" id="KW-1185">Reference proteome</keyword>